<proteinExistence type="predicted"/>
<comment type="caution">
    <text evidence="1">The sequence shown here is derived from an EMBL/GenBank/DDBJ whole genome shotgun (WGS) entry which is preliminary data.</text>
</comment>
<evidence type="ECO:0000313" key="2">
    <source>
        <dbReference type="Proteomes" id="UP001182991"/>
    </source>
</evidence>
<accession>A0ABU2KMR0</accession>
<protein>
    <submittedName>
        <fullName evidence="1">Uncharacterized protein</fullName>
    </submittedName>
</protein>
<dbReference type="EMBL" id="JAVRBG010000037">
    <property type="protein sequence ID" value="MDT0295943.1"/>
    <property type="molecule type" value="Genomic_DNA"/>
</dbReference>
<gene>
    <name evidence="1" type="ORF">RLT85_15020</name>
</gene>
<evidence type="ECO:0000313" key="1">
    <source>
        <dbReference type="EMBL" id="MDT0295943.1"/>
    </source>
</evidence>
<dbReference type="RefSeq" id="WP_311402860.1">
    <property type="nucleotide sequence ID" value="NZ_JAVRBG010000037.1"/>
</dbReference>
<dbReference type="Proteomes" id="UP001182991">
    <property type="component" value="Unassembled WGS sequence"/>
</dbReference>
<organism evidence="1 2">
    <name type="scientific">Mesonia ostreae</name>
    <dbReference type="NCBI Taxonomy" id="861110"/>
    <lineage>
        <taxon>Bacteria</taxon>
        <taxon>Pseudomonadati</taxon>
        <taxon>Bacteroidota</taxon>
        <taxon>Flavobacteriia</taxon>
        <taxon>Flavobacteriales</taxon>
        <taxon>Flavobacteriaceae</taxon>
        <taxon>Mesonia</taxon>
    </lineage>
</organism>
<reference evidence="2" key="1">
    <citation type="submission" date="2023-07" db="EMBL/GenBank/DDBJ databases">
        <title>Isolating and identifying novel microbial strains from the Mariana Trench.</title>
        <authorList>
            <person name="Fu H."/>
        </authorList>
    </citation>
    <scope>NUCLEOTIDE SEQUENCE [LARGE SCALE GENOMIC DNA]</scope>
    <source>
        <strain evidence="2">T-y2</strain>
    </source>
</reference>
<sequence length="262" mass="31142">MKYFQKYGKIKPSEVNSKRYVPFPELLFQDLNANIKGKSKKGFWLNLNGVYEYISYSEDRALNVENPESVKDSLSKFKEGIEEKLTQYIGEKQNEEDLKNALFKFSNLEKHIELFKRKDELLNFKIDNSLINLSEESFNLHLKTFKNKNTILKQYNSLQKEFEEFTIRKSLLEGYQKTIEKLKTNLFENEISVDAQLIKEKIASNNEYLEEQEESLKEKIFDEKLFLKTFTKEIITQQKQQLDHKKLITLVKDYREKVGSKT</sequence>
<name>A0ABU2KMR0_9FLAO</name>
<keyword evidence="2" id="KW-1185">Reference proteome</keyword>
<feature type="non-terminal residue" evidence="1">
    <location>
        <position position="262"/>
    </location>
</feature>